<keyword evidence="4" id="KW-0131">Cell cycle</keyword>
<keyword evidence="3" id="KW-0649">Protein kinase inhibitor</keyword>
<dbReference type="Pfam" id="PF02234">
    <property type="entry name" value="CDI"/>
    <property type="match status" value="1"/>
</dbReference>
<feature type="domain" description="Cyclin-dependent kinase inhibitor" evidence="5">
    <location>
        <begin position="28"/>
        <end position="67"/>
    </location>
</feature>
<dbReference type="Gene3D" id="4.10.365.10">
    <property type="entry name" value="p27"/>
    <property type="match status" value="1"/>
</dbReference>
<proteinExistence type="inferred from homology"/>
<dbReference type="Proteomes" id="UP001634007">
    <property type="component" value="Unassembled WGS sequence"/>
</dbReference>
<evidence type="ECO:0000256" key="3">
    <source>
        <dbReference type="ARBA" id="ARBA00023013"/>
    </source>
</evidence>
<evidence type="ECO:0000313" key="6">
    <source>
        <dbReference type="EMBL" id="KAL3722143.1"/>
    </source>
</evidence>
<evidence type="ECO:0000256" key="4">
    <source>
        <dbReference type="ARBA" id="ARBA00023306"/>
    </source>
</evidence>
<keyword evidence="7" id="KW-1185">Reference proteome</keyword>
<sequence>MEVHRSKTEEEAGHGKPGAAVAPVLAAAEIEEFFAAVEGKLLRYYKDKYNYDFVKDEPVGGRYEWIRLKP</sequence>
<name>A0ABD3J703_EUCGL</name>
<dbReference type="AlphaFoldDB" id="A0ABD3J703"/>
<dbReference type="InterPro" id="IPR003175">
    <property type="entry name" value="CDI_dom"/>
</dbReference>
<dbReference type="GO" id="GO:0005654">
    <property type="term" value="C:nucleoplasm"/>
    <property type="evidence" value="ECO:0007669"/>
    <property type="project" value="UniProtKB-SubCell"/>
</dbReference>
<comment type="similarity">
    <text evidence="2">Belongs to the CDI family. ICK/KRP subfamily.</text>
</comment>
<evidence type="ECO:0000259" key="5">
    <source>
        <dbReference type="Pfam" id="PF02234"/>
    </source>
</evidence>
<comment type="caution">
    <text evidence="6">The sequence shown here is derived from an EMBL/GenBank/DDBJ whole genome shotgun (WGS) entry which is preliminary data.</text>
</comment>
<protein>
    <recommendedName>
        <fullName evidence="5">Cyclin-dependent kinase inhibitor domain-containing protein</fullName>
    </recommendedName>
</protein>
<evidence type="ECO:0000313" key="7">
    <source>
        <dbReference type="Proteomes" id="UP001634007"/>
    </source>
</evidence>
<evidence type="ECO:0000256" key="2">
    <source>
        <dbReference type="ARBA" id="ARBA00010274"/>
    </source>
</evidence>
<accession>A0ABD3J703</accession>
<dbReference type="InterPro" id="IPR044898">
    <property type="entry name" value="CDI_dom_sf"/>
</dbReference>
<gene>
    <name evidence="6" type="ORF">ACJRO7_034497</name>
</gene>
<dbReference type="GO" id="GO:0004860">
    <property type="term" value="F:protein kinase inhibitor activity"/>
    <property type="evidence" value="ECO:0007669"/>
    <property type="project" value="UniProtKB-KW"/>
</dbReference>
<organism evidence="6 7">
    <name type="scientific">Eucalyptus globulus</name>
    <name type="common">Tasmanian blue gum</name>
    <dbReference type="NCBI Taxonomy" id="34317"/>
    <lineage>
        <taxon>Eukaryota</taxon>
        <taxon>Viridiplantae</taxon>
        <taxon>Streptophyta</taxon>
        <taxon>Embryophyta</taxon>
        <taxon>Tracheophyta</taxon>
        <taxon>Spermatophyta</taxon>
        <taxon>Magnoliopsida</taxon>
        <taxon>eudicotyledons</taxon>
        <taxon>Gunneridae</taxon>
        <taxon>Pentapetalae</taxon>
        <taxon>rosids</taxon>
        <taxon>malvids</taxon>
        <taxon>Myrtales</taxon>
        <taxon>Myrtaceae</taxon>
        <taxon>Myrtoideae</taxon>
        <taxon>Eucalypteae</taxon>
        <taxon>Eucalyptus</taxon>
    </lineage>
</organism>
<dbReference type="InterPro" id="IPR044275">
    <property type="entry name" value="KRP"/>
</dbReference>
<dbReference type="PANTHER" id="PTHR46776">
    <property type="entry name" value="CYCLIN-DEPENDENT KINASE INHIBITOR 4-RELATED"/>
    <property type="match status" value="1"/>
</dbReference>
<evidence type="ECO:0000256" key="1">
    <source>
        <dbReference type="ARBA" id="ARBA00004642"/>
    </source>
</evidence>
<dbReference type="EMBL" id="JBJKBG010000009">
    <property type="protein sequence ID" value="KAL3722143.1"/>
    <property type="molecule type" value="Genomic_DNA"/>
</dbReference>
<comment type="subcellular location">
    <subcellularLocation>
        <location evidence="1">Nucleus</location>
        <location evidence="1">Nucleoplasm</location>
    </subcellularLocation>
</comment>
<reference evidence="6 7" key="1">
    <citation type="submission" date="2024-11" db="EMBL/GenBank/DDBJ databases">
        <title>Chromosome-level genome assembly of Eucalyptus globulus Labill. provides insights into its genome evolution.</title>
        <authorList>
            <person name="Li X."/>
        </authorList>
    </citation>
    <scope>NUCLEOTIDE SEQUENCE [LARGE SCALE GENOMIC DNA]</scope>
    <source>
        <strain evidence="6">CL2024</strain>
        <tissue evidence="6">Fresh tender leaves</tissue>
    </source>
</reference>